<dbReference type="GO" id="GO:0004531">
    <property type="term" value="F:deoxyribonuclease II activity"/>
    <property type="evidence" value="ECO:0007669"/>
    <property type="project" value="InterPro"/>
</dbReference>
<dbReference type="AlphaFoldDB" id="A0A9N9TLM9"/>
<evidence type="ECO:0000313" key="5">
    <source>
        <dbReference type="Proteomes" id="UP001153712"/>
    </source>
</evidence>
<sequence>MVKLSLAISRISESTEMHFILFLIFFLRARSNAMCCYGPNNRSVDWFVIYKIPQLKDSNNLVETGLAYIYMTSHVQKWVYPDVSINDKATSMLWTTLSRLDSDKNYLFYNDEPPYVIGNPKPRGISKGVIGFTASGAFWLKHSVPHYPFVNIYDVPLSAAKTGHMFVCLSLKVDALDNLGRQFSNLNPNIYDSRISTSMKKSVPILYKSLNRLDLHRRPFINNEIFKTKKSVTVLSVAKSFKAKKELYSSVLTMYLKEHLYVEAFPTYGRRLEPRCYKKPRVANIQSVKIENPRVTFMSMDDSSSWALTNSTDSHWTCFGDLQQTDSHVQVSGGAICLDNENVHKNFQKLIVASLNCRHQFYYTRGRSKEVVDGE</sequence>
<dbReference type="CDD" id="cd09120">
    <property type="entry name" value="PLDc_DNaseII_1"/>
    <property type="match status" value="1"/>
</dbReference>
<keyword evidence="5" id="KW-1185">Reference proteome</keyword>
<dbReference type="OrthoDB" id="10261598at2759"/>
<dbReference type="GO" id="GO:0006309">
    <property type="term" value="P:apoptotic DNA fragmentation"/>
    <property type="evidence" value="ECO:0007669"/>
    <property type="project" value="TreeGrafter"/>
</dbReference>
<keyword evidence="2" id="KW-0378">Hydrolase</keyword>
<reference evidence="4" key="1">
    <citation type="submission" date="2022-01" db="EMBL/GenBank/DDBJ databases">
        <authorList>
            <person name="King R."/>
        </authorList>
    </citation>
    <scope>NUCLEOTIDE SEQUENCE</scope>
</reference>
<accession>A0A9N9TLM9</accession>
<organism evidence="4 5">
    <name type="scientific">Phyllotreta striolata</name>
    <name type="common">Striped flea beetle</name>
    <name type="synonym">Crioceris striolata</name>
    <dbReference type="NCBI Taxonomy" id="444603"/>
    <lineage>
        <taxon>Eukaryota</taxon>
        <taxon>Metazoa</taxon>
        <taxon>Ecdysozoa</taxon>
        <taxon>Arthropoda</taxon>
        <taxon>Hexapoda</taxon>
        <taxon>Insecta</taxon>
        <taxon>Pterygota</taxon>
        <taxon>Neoptera</taxon>
        <taxon>Endopterygota</taxon>
        <taxon>Coleoptera</taxon>
        <taxon>Polyphaga</taxon>
        <taxon>Cucujiformia</taxon>
        <taxon>Chrysomeloidea</taxon>
        <taxon>Chrysomelidae</taxon>
        <taxon>Galerucinae</taxon>
        <taxon>Alticini</taxon>
        <taxon>Phyllotreta</taxon>
    </lineage>
</organism>
<keyword evidence="3" id="KW-0732">Signal</keyword>
<dbReference type="PANTHER" id="PTHR10858">
    <property type="entry name" value="DEOXYRIBONUCLEASE II"/>
    <property type="match status" value="1"/>
</dbReference>
<dbReference type="InterPro" id="IPR004947">
    <property type="entry name" value="DNase_II"/>
</dbReference>
<comment type="similarity">
    <text evidence="1">Belongs to the DNase II family.</text>
</comment>
<protein>
    <submittedName>
        <fullName evidence="4">Uncharacterized protein</fullName>
    </submittedName>
</protein>
<evidence type="ECO:0000256" key="3">
    <source>
        <dbReference type="SAM" id="SignalP"/>
    </source>
</evidence>
<proteinExistence type="inferred from homology"/>
<feature type="chain" id="PRO_5040113776" evidence="3">
    <location>
        <begin position="34"/>
        <end position="375"/>
    </location>
</feature>
<evidence type="ECO:0000313" key="4">
    <source>
        <dbReference type="EMBL" id="CAG9857855.1"/>
    </source>
</evidence>
<dbReference type="PANTHER" id="PTHR10858:SF23">
    <property type="entry name" value="DEOXYRIBONUCLEASE II"/>
    <property type="match status" value="1"/>
</dbReference>
<dbReference type="EMBL" id="OU900108">
    <property type="protein sequence ID" value="CAG9857855.1"/>
    <property type="molecule type" value="Genomic_DNA"/>
</dbReference>
<dbReference type="Pfam" id="PF03265">
    <property type="entry name" value="DNase_II"/>
    <property type="match status" value="1"/>
</dbReference>
<evidence type="ECO:0000256" key="1">
    <source>
        <dbReference type="ARBA" id="ARBA00007527"/>
    </source>
</evidence>
<evidence type="ECO:0000256" key="2">
    <source>
        <dbReference type="ARBA" id="ARBA00022801"/>
    </source>
</evidence>
<feature type="signal peptide" evidence="3">
    <location>
        <begin position="1"/>
        <end position="33"/>
    </location>
</feature>
<gene>
    <name evidence="4" type="ORF">PHYEVI_LOCUS4253</name>
</gene>
<name>A0A9N9TLM9_PHYSR</name>
<dbReference type="Proteomes" id="UP001153712">
    <property type="component" value="Chromosome 15"/>
</dbReference>